<dbReference type="SUPFAM" id="SSF103473">
    <property type="entry name" value="MFS general substrate transporter"/>
    <property type="match status" value="1"/>
</dbReference>
<dbReference type="PANTHER" id="PTHR48021">
    <property type="match status" value="1"/>
</dbReference>
<feature type="transmembrane region" description="Helical" evidence="8">
    <location>
        <begin position="83"/>
        <end position="100"/>
    </location>
</feature>
<gene>
    <name evidence="10" type="ORF">FSB_LOCUS39598</name>
</gene>
<dbReference type="PRINTS" id="PR00171">
    <property type="entry name" value="SUGRTRNSPORT"/>
</dbReference>
<dbReference type="EMBL" id="OIVN01003502">
    <property type="protein sequence ID" value="SPD11716.1"/>
    <property type="molecule type" value="Genomic_DNA"/>
</dbReference>
<dbReference type="GO" id="GO:0051119">
    <property type="term" value="F:sugar transmembrane transporter activity"/>
    <property type="evidence" value="ECO:0007669"/>
    <property type="project" value="InterPro"/>
</dbReference>
<dbReference type="InterPro" id="IPR036322">
    <property type="entry name" value="WD40_repeat_dom_sf"/>
</dbReference>
<dbReference type="PANTHER" id="PTHR48021:SF37">
    <property type="entry name" value="SUGAR TRANSPORTER ERD6-LIKE 16"/>
    <property type="match status" value="1"/>
</dbReference>
<dbReference type="AlphaFoldDB" id="A0A2N9HBH0"/>
<dbReference type="Pfam" id="PF00083">
    <property type="entry name" value="Sugar_tr"/>
    <property type="match status" value="1"/>
</dbReference>
<name>A0A2N9HBH0_FAGSY</name>
<dbReference type="InterPro" id="IPR020846">
    <property type="entry name" value="MFS_dom"/>
</dbReference>
<feature type="transmembrane region" description="Helical" evidence="8">
    <location>
        <begin position="392"/>
        <end position="416"/>
    </location>
</feature>
<feature type="transmembrane region" description="Helical" evidence="8">
    <location>
        <begin position="112"/>
        <end position="130"/>
    </location>
</feature>
<dbReference type="Pfam" id="PF00400">
    <property type="entry name" value="WD40"/>
    <property type="match status" value="2"/>
</dbReference>
<dbReference type="Gene3D" id="2.130.10.10">
    <property type="entry name" value="YVTN repeat-like/Quinoprotein amine dehydrogenase"/>
    <property type="match status" value="2"/>
</dbReference>
<dbReference type="InterPro" id="IPR005828">
    <property type="entry name" value="MFS_sugar_transport-like"/>
</dbReference>
<feature type="repeat" description="WD" evidence="7">
    <location>
        <begin position="651"/>
        <end position="684"/>
    </location>
</feature>
<feature type="transmembrane region" description="Helical" evidence="8">
    <location>
        <begin position="356"/>
        <end position="380"/>
    </location>
</feature>
<keyword evidence="7" id="KW-0853">WD repeat</keyword>
<feature type="transmembrane region" description="Helical" evidence="8">
    <location>
        <begin position="422"/>
        <end position="439"/>
    </location>
</feature>
<reference evidence="10" key="1">
    <citation type="submission" date="2018-02" db="EMBL/GenBank/DDBJ databases">
        <authorList>
            <person name="Cohen D.B."/>
            <person name="Kent A.D."/>
        </authorList>
    </citation>
    <scope>NUCLEOTIDE SEQUENCE</scope>
</reference>
<comment type="subcellular location">
    <subcellularLocation>
        <location evidence="1">Membrane</location>
        <topology evidence="1">Multi-pass membrane protein</topology>
    </subcellularLocation>
</comment>
<dbReference type="InterPro" id="IPR044775">
    <property type="entry name" value="MFS_ERD6/Tret1-like"/>
</dbReference>
<dbReference type="InterPro" id="IPR001680">
    <property type="entry name" value="WD40_rpt"/>
</dbReference>
<dbReference type="GO" id="GO:0016020">
    <property type="term" value="C:membrane"/>
    <property type="evidence" value="ECO:0007669"/>
    <property type="project" value="UniProtKB-SubCell"/>
</dbReference>
<keyword evidence="5 8" id="KW-1133">Transmembrane helix</keyword>
<dbReference type="PROSITE" id="PS50294">
    <property type="entry name" value="WD_REPEATS_REGION"/>
    <property type="match status" value="2"/>
</dbReference>
<evidence type="ECO:0000256" key="8">
    <source>
        <dbReference type="SAM" id="Phobius"/>
    </source>
</evidence>
<keyword evidence="4 8" id="KW-0812">Transmembrane</keyword>
<evidence type="ECO:0000256" key="3">
    <source>
        <dbReference type="ARBA" id="ARBA00022597"/>
    </source>
</evidence>
<dbReference type="PROSITE" id="PS50850">
    <property type="entry name" value="MFS"/>
    <property type="match status" value="1"/>
</dbReference>
<feature type="domain" description="Major facilitator superfamily (MFS) profile" evidence="9">
    <location>
        <begin position="47"/>
        <end position="446"/>
    </location>
</feature>
<evidence type="ECO:0000256" key="5">
    <source>
        <dbReference type="ARBA" id="ARBA00022989"/>
    </source>
</evidence>
<feature type="repeat" description="WD" evidence="7">
    <location>
        <begin position="698"/>
        <end position="739"/>
    </location>
</feature>
<evidence type="ECO:0000256" key="2">
    <source>
        <dbReference type="ARBA" id="ARBA00010992"/>
    </source>
</evidence>
<feature type="transmembrane region" description="Helical" evidence="8">
    <location>
        <begin position="172"/>
        <end position="193"/>
    </location>
</feature>
<evidence type="ECO:0000313" key="10">
    <source>
        <dbReference type="EMBL" id="SPD11716.1"/>
    </source>
</evidence>
<evidence type="ECO:0000256" key="1">
    <source>
        <dbReference type="ARBA" id="ARBA00004141"/>
    </source>
</evidence>
<comment type="similarity">
    <text evidence="2">Belongs to the major facilitator superfamily. Sugar transporter (TC 2.A.1.1) family.</text>
</comment>
<keyword evidence="6 8" id="KW-0472">Membrane</keyword>
<evidence type="ECO:0000259" key="9">
    <source>
        <dbReference type="PROSITE" id="PS50850"/>
    </source>
</evidence>
<sequence length="741" mass="80780">MTIGQYKDVENNDEYNGLEDLETPLIQQDKNVTYKVEGESIGMVLLSTFVAVCGSFEFGSCVGYSAPTQSAIREDLDLSLAEYSMFGSILTIGAMLGAVTSGKIADFTGRKWAMRISAVFCIAGWLDVYFSKGAISLDMGRLFTGYGIGVFSYVVPIYVAEIAPKNLRGGLTTLNQLMIVTGSSVAFLIGSFITWRTLALTGIVPCIFLLVGLCFVPESPRWLAKVGHQKEFEAALHRLRGEDADITSEAAEIQDYIEILKTLPKATMLDLFQRKHIRSMIIGVGIMIVQQFNGINGISFYASETFALAGESLAKIGTIAYACVQISASGTFLGCFLAGTAFFLKGHSWLLEWVPTLAFAGVLIFIASFSIGMGAVPWLIMSEIFPIDVKGVAGSLVVLVNWLGAWAVSYTFNFLISWSSSGTFYIYSGCSLLSILFVAKSRKAARSCGEDATDGASASAGASELSNHVEHEVAHLTKLRSRPHELLRRVVPGRSSLPISTVKMLAGRESNHSGRGRFSSADGCHLLSRYLPINGPCRVDRMKSRAYVSQFSADGSLFVAGCQGSHIRIYNVNRGWEIQKDILAKSLRWTITDTSLSPDQHYLVYASISPIVHIVNVGSAATESVANITLQVAIIQVYVYDLEAKKLSLRIPAHMSDVNTVCFADETGHLIYSGGDDNFCKVWDRRCFITKGQAAGVLIGHLEGVTFLDSRGDGRYLISNGKDQTIKLWDIRKMSNANYAM</sequence>
<dbReference type="SMART" id="SM00320">
    <property type="entry name" value="WD40"/>
    <property type="match status" value="3"/>
</dbReference>
<proteinExistence type="inferred from homology"/>
<feature type="transmembrane region" description="Helical" evidence="8">
    <location>
        <begin position="142"/>
        <end position="160"/>
    </location>
</feature>
<dbReference type="PROSITE" id="PS50082">
    <property type="entry name" value="WD_REPEATS_2"/>
    <property type="match status" value="2"/>
</dbReference>
<keyword evidence="3" id="KW-0813">Transport</keyword>
<dbReference type="InterPro" id="IPR050549">
    <property type="entry name" value="MFS_Trehalose_Transporter"/>
</dbReference>
<evidence type="ECO:0000256" key="4">
    <source>
        <dbReference type="ARBA" id="ARBA00022692"/>
    </source>
</evidence>
<evidence type="ECO:0000256" key="7">
    <source>
        <dbReference type="PROSITE-ProRule" id="PRU00221"/>
    </source>
</evidence>
<accession>A0A2N9HBH0</accession>
<keyword evidence="3" id="KW-0762">Sugar transport</keyword>
<dbReference type="InterPro" id="IPR036259">
    <property type="entry name" value="MFS_trans_sf"/>
</dbReference>
<dbReference type="CDD" id="cd17358">
    <property type="entry name" value="MFS_GLUT6_8_Class3_like"/>
    <property type="match status" value="1"/>
</dbReference>
<protein>
    <recommendedName>
        <fullName evidence="9">Major facilitator superfamily (MFS) profile domain-containing protein</fullName>
    </recommendedName>
</protein>
<organism evidence="10">
    <name type="scientific">Fagus sylvatica</name>
    <name type="common">Beechnut</name>
    <dbReference type="NCBI Taxonomy" id="28930"/>
    <lineage>
        <taxon>Eukaryota</taxon>
        <taxon>Viridiplantae</taxon>
        <taxon>Streptophyta</taxon>
        <taxon>Embryophyta</taxon>
        <taxon>Tracheophyta</taxon>
        <taxon>Spermatophyta</taxon>
        <taxon>Magnoliopsida</taxon>
        <taxon>eudicotyledons</taxon>
        <taxon>Gunneridae</taxon>
        <taxon>Pentapetalae</taxon>
        <taxon>rosids</taxon>
        <taxon>fabids</taxon>
        <taxon>Fagales</taxon>
        <taxon>Fagaceae</taxon>
        <taxon>Fagus</taxon>
    </lineage>
</organism>
<feature type="transmembrane region" description="Helical" evidence="8">
    <location>
        <begin position="199"/>
        <end position="216"/>
    </location>
</feature>
<evidence type="ECO:0000256" key="6">
    <source>
        <dbReference type="ARBA" id="ARBA00023136"/>
    </source>
</evidence>
<dbReference type="InterPro" id="IPR003663">
    <property type="entry name" value="Sugar/inositol_transpt"/>
</dbReference>
<feature type="transmembrane region" description="Helical" evidence="8">
    <location>
        <begin position="319"/>
        <end position="344"/>
    </location>
</feature>
<dbReference type="Gene3D" id="1.20.1250.20">
    <property type="entry name" value="MFS general substrate transporter like domains"/>
    <property type="match status" value="1"/>
</dbReference>
<dbReference type="SUPFAM" id="SSF50978">
    <property type="entry name" value="WD40 repeat-like"/>
    <property type="match status" value="1"/>
</dbReference>
<dbReference type="InterPro" id="IPR015943">
    <property type="entry name" value="WD40/YVTN_repeat-like_dom_sf"/>
</dbReference>